<name>A0AAX0YSQ7_9GAMM</name>
<organism evidence="6 7">
    <name type="scientific">Photobacterium kishitanii</name>
    <dbReference type="NCBI Taxonomy" id="318456"/>
    <lineage>
        <taxon>Bacteria</taxon>
        <taxon>Pseudomonadati</taxon>
        <taxon>Pseudomonadota</taxon>
        <taxon>Gammaproteobacteria</taxon>
        <taxon>Vibrionales</taxon>
        <taxon>Vibrionaceae</taxon>
        <taxon>Photobacterium</taxon>
    </lineage>
</organism>
<dbReference type="GO" id="GO:0043709">
    <property type="term" value="P:cell adhesion involved in single-species biofilm formation"/>
    <property type="evidence" value="ECO:0007669"/>
    <property type="project" value="TreeGrafter"/>
</dbReference>
<dbReference type="PANTHER" id="PTHR33420:SF3">
    <property type="entry name" value="FIMBRIAL SUBUNIT ELFA"/>
    <property type="match status" value="1"/>
</dbReference>
<dbReference type="GO" id="GO:0009289">
    <property type="term" value="C:pilus"/>
    <property type="evidence" value="ECO:0007669"/>
    <property type="project" value="UniProtKB-SubCell"/>
</dbReference>
<evidence type="ECO:0000256" key="2">
    <source>
        <dbReference type="ARBA" id="ARBA00006671"/>
    </source>
</evidence>
<feature type="signal peptide" evidence="5">
    <location>
        <begin position="1"/>
        <end position="22"/>
    </location>
</feature>
<dbReference type="Gene3D" id="2.60.40.1090">
    <property type="entry name" value="Fimbrial-type adhesion domain"/>
    <property type="match status" value="1"/>
</dbReference>
<evidence type="ECO:0000313" key="6">
    <source>
        <dbReference type="EMBL" id="PSX39055.1"/>
    </source>
</evidence>
<gene>
    <name evidence="6" type="ORF">C0W53_21950</name>
</gene>
<evidence type="ECO:0000256" key="4">
    <source>
        <dbReference type="ARBA" id="ARBA00023263"/>
    </source>
</evidence>
<dbReference type="InterPro" id="IPR008966">
    <property type="entry name" value="Adhesion_dom_sf"/>
</dbReference>
<dbReference type="Proteomes" id="UP000240728">
    <property type="component" value="Unassembled WGS sequence"/>
</dbReference>
<dbReference type="InterPro" id="IPR036937">
    <property type="entry name" value="Adhesion_dom_fimbrial_sf"/>
</dbReference>
<reference evidence="6 7" key="1">
    <citation type="submission" date="2018-01" db="EMBL/GenBank/DDBJ databases">
        <title>Whole genome sequencing of Histamine producing bacteria.</title>
        <authorList>
            <person name="Butler K."/>
        </authorList>
    </citation>
    <scope>NUCLEOTIDE SEQUENCE [LARGE SCALE GENOMIC DNA]</scope>
    <source>
        <strain evidence="6 7">A1-4</strain>
    </source>
</reference>
<comment type="similarity">
    <text evidence="2">Belongs to the fimbrial protein family.</text>
</comment>
<keyword evidence="3 5" id="KW-0732">Signal</keyword>
<dbReference type="AlphaFoldDB" id="A0AAX0YSQ7"/>
<sequence>MKTKMTLAAILLGALVSSSAFANTGTINFIGSVSDTTCDFVGEQDGAQGNTIDLGTHTVDVVNAGTTPVVDFTLVGKKANGDVCEIKAPNTSVDISWVPASGAWDAMGLQNTGTATNTAVKLMDKNSNVFSTVRDTVNYLPADTVGGALPFKAQLVKTGAAATAGTVISAAKFAVAYK</sequence>
<dbReference type="RefSeq" id="WP_045043938.1">
    <property type="nucleotide sequence ID" value="NZ_JZTB01000042.1"/>
</dbReference>
<keyword evidence="7" id="KW-1185">Reference proteome</keyword>
<keyword evidence="4" id="KW-0281">Fimbrium</keyword>
<evidence type="ECO:0000256" key="1">
    <source>
        <dbReference type="ARBA" id="ARBA00004561"/>
    </source>
</evidence>
<dbReference type="PANTHER" id="PTHR33420">
    <property type="entry name" value="FIMBRIAL SUBUNIT ELFA-RELATED"/>
    <property type="match status" value="1"/>
</dbReference>
<accession>A0AAX0YSQ7</accession>
<comment type="subcellular location">
    <subcellularLocation>
        <location evidence="1">Fimbrium</location>
    </subcellularLocation>
</comment>
<feature type="chain" id="PRO_5044027319" evidence="5">
    <location>
        <begin position="23"/>
        <end position="178"/>
    </location>
</feature>
<evidence type="ECO:0000313" key="7">
    <source>
        <dbReference type="Proteomes" id="UP000240728"/>
    </source>
</evidence>
<dbReference type="InterPro" id="IPR050263">
    <property type="entry name" value="Bact_Fimbrial_Adh_Pro"/>
</dbReference>
<evidence type="ECO:0000256" key="3">
    <source>
        <dbReference type="ARBA" id="ARBA00022729"/>
    </source>
</evidence>
<protein>
    <submittedName>
        <fullName evidence="6">Type 1 fimbrial protein</fullName>
    </submittedName>
</protein>
<evidence type="ECO:0000256" key="5">
    <source>
        <dbReference type="SAM" id="SignalP"/>
    </source>
</evidence>
<comment type="caution">
    <text evidence="6">The sequence shown here is derived from an EMBL/GenBank/DDBJ whole genome shotgun (WGS) entry which is preliminary data.</text>
</comment>
<proteinExistence type="inferred from homology"/>
<dbReference type="EMBL" id="PYOZ01000028">
    <property type="protein sequence ID" value="PSX39055.1"/>
    <property type="molecule type" value="Genomic_DNA"/>
</dbReference>
<dbReference type="SUPFAM" id="SSF49401">
    <property type="entry name" value="Bacterial adhesins"/>
    <property type="match status" value="1"/>
</dbReference>